<comment type="caution">
    <text evidence="1">The sequence shown here is derived from an EMBL/GenBank/DDBJ whole genome shotgun (WGS) entry which is preliminary data.</text>
</comment>
<gene>
    <name evidence="1" type="ORF">HKW66_Vig0259050</name>
</gene>
<dbReference type="AlphaFoldDB" id="A0A8T0KUT7"/>
<evidence type="ECO:0000313" key="2">
    <source>
        <dbReference type="Proteomes" id="UP000743370"/>
    </source>
</evidence>
<proteinExistence type="predicted"/>
<reference evidence="1 2" key="1">
    <citation type="submission" date="2020-05" db="EMBL/GenBank/DDBJ databases">
        <title>Vigna angularis (adzuki bean) Var. LongXiaoDou No. 4 denovo assembly.</title>
        <authorList>
            <person name="Xiang H."/>
        </authorList>
    </citation>
    <scope>NUCLEOTIDE SEQUENCE [LARGE SCALE GENOMIC DNA]</scope>
    <source>
        <tissue evidence="1">Leaf</tissue>
    </source>
</reference>
<name>A0A8T0KUT7_PHAAN</name>
<dbReference type="Gene3D" id="3.40.50.300">
    <property type="entry name" value="P-loop containing nucleotide triphosphate hydrolases"/>
    <property type="match status" value="1"/>
</dbReference>
<dbReference type="InterPro" id="IPR027417">
    <property type="entry name" value="P-loop_NTPase"/>
</dbReference>
<dbReference type="Proteomes" id="UP000743370">
    <property type="component" value="Unassembled WGS sequence"/>
</dbReference>
<dbReference type="PANTHER" id="PTHR31153:SF1">
    <property type="entry name" value="CALMODULIN CALCIUM-DEPENDENT NAD KINASE"/>
    <property type="match status" value="1"/>
</dbReference>
<dbReference type="EMBL" id="JABFOF010000003">
    <property type="protein sequence ID" value="KAG2402033.1"/>
    <property type="molecule type" value="Genomic_DNA"/>
</dbReference>
<evidence type="ECO:0000313" key="1">
    <source>
        <dbReference type="EMBL" id="KAG2402033.1"/>
    </source>
</evidence>
<sequence length="487" mass="56443">MKSSHVLIVSAGLIATTLSFTYWSRVKEQIWSRVAKEQNNKSRVVKEQNNNEKIIPLKKSKMIEGFPHYVVRQLGFEDPVKVPFLCLLLQQYLKKSEGYDERMYEYIFNGNIDNVDHLYTKLEHEFERCYKPGVFLDDDKAKRNSIDSYKRRKIQKIIKGVENDQNIFNVDRRNESTAWSRNDTGKQKSCTPLNGRRHGAFWLQVATNHVIVEADAFKHADEVYKTLNTADRPFDYMEQLKISESVHENSTRAAESLLVTALNEGRDVIMDGTMSWEPFVRQTIAMARNVHRCRYRIGRGYHTNDDGTADEKYWEEITDEQGETSTGKTSTRQPYRIELVGAVCDSYIAIVRAIRRVVVTGRAVRVSAQLKSHQNFARAFPDYCELVDNARLYFTNAIDHPPKLIGWKDGGEDLLVHPQHFKCMERIANLNVEANCIYNLYKESNIIMEPGSIWQEMILAPSRIEDQKELKEAIEKSENHECLLSEE</sequence>
<dbReference type="InterPro" id="IPR044802">
    <property type="entry name" value="NADKc-like"/>
</dbReference>
<dbReference type="PANTHER" id="PTHR31153">
    <property type="entry name" value="CALMODULIN CALCIUM-DEPENDENT NAD KINASE"/>
    <property type="match status" value="1"/>
</dbReference>
<protein>
    <submittedName>
        <fullName evidence="1">Uncharacterized protein</fullName>
    </submittedName>
</protein>
<organism evidence="1 2">
    <name type="scientific">Phaseolus angularis</name>
    <name type="common">Azuki bean</name>
    <name type="synonym">Vigna angularis</name>
    <dbReference type="NCBI Taxonomy" id="3914"/>
    <lineage>
        <taxon>Eukaryota</taxon>
        <taxon>Viridiplantae</taxon>
        <taxon>Streptophyta</taxon>
        <taxon>Embryophyta</taxon>
        <taxon>Tracheophyta</taxon>
        <taxon>Spermatophyta</taxon>
        <taxon>Magnoliopsida</taxon>
        <taxon>eudicotyledons</taxon>
        <taxon>Gunneridae</taxon>
        <taxon>Pentapetalae</taxon>
        <taxon>rosids</taxon>
        <taxon>fabids</taxon>
        <taxon>Fabales</taxon>
        <taxon>Fabaceae</taxon>
        <taxon>Papilionoideae</taxon>
        <taxon>50 kb inversion clade</taxon>
        <taxon>NPAAA clade</taxon>
        <taxon>indigoferoid/millettioid clade</taxon>
        <taxon>Phaseoleae</taxon>
        <taxon>Vigna</taxon>
    </lineage>
</organism>
<accession>A0A8T0KUT7</accession>